<gene>
    <name evidence="7" type="ORF">EKH79_13700</name>
</gene>
<keyword evidence="2" id="KW-0805">Transcription regulation</keyword>
<proteinExistence type="inferred from homology"/>
<reference evidence="7 8" key="1">
    <citation type="submission" date="2018-12" db="EMBL/GenBank/DDBJ databases">
        <title>Dyella dinghuensis sp. nov. DHOA06 and Dyella choica sp. nov. 4M-K27, isolated from forest soil.</title>
        <authorList>
            <person name="Qiu L.-H."/>
            <person name="Gao Z.-H."/>
        </authorList>
    </citation>
    <scope>NUCLEOTIDE SEQUENCE [LARGE SCALE GENOMIC DNA]</scope>
    <source>
        <strain evidence="7 8">DHOA06</strain>
    </source>
</reference>
<organism evidence="7 8">
    <name type="scientific">Dyella dinghuensis</name>
    <dbReference type="NCBI Taxonomy" id="1920169"/>
    <lineage>
        <taxon>Bacteria</taxon>
        <taxon>Pseudomonadati</taxon>
        <taxon>Pseudomonadota</taxon>
        <taxon>Gammaproteobacteria</taxon>
        <taxon>Lysobacterales</taxon>
        <taxon>Rhodanobacteraceae</taxon>
        <taxon>Dyella</taxon>
    </lineage>
</organism>
<evidence type="ECO:0000256" key="4">
    <source>
        <dbReference type="ARBA" id="ARBA00023159"/>
    </source>
</evidence>
<evidence type="ECO:0000256" key="2">
    <source>
        <dbReference type="ARBA" id="ARBA00023015"/>
    </source>
</evidence>
<dbReference type="PANTHER" id="PTHR30293">
    <property type="entry name" value="TRANSCRIPTIONAL REGULATORY PROTEIN NAC-RELATED"/>
    <property type="match status" value="1"/>
</dbReference>
<evidence type="ECO:0000256" key="3">
    <source>
        <dbReference type="ARBA" id="ARBA00023125"/>
    </source>
</evidence>
<keyword evidence="3" id="KW-0238">DNA-binding</keyword>
<evidence type="ECO:0000256" key="1">
    <source>
        <dbReference type="ARBA" id="ARBA00009437"/>
    </source>
</evidence>
<dbReference type="EMBL" id="RYZR01000006">
    <property type="protein sequence ID" value="RUL63438.1"/>
    <property type="molecule type" value="Genomic_DNA"/>
</dbReference>
<dbReference type="InterPro" id="IPR005119">
    <property type="entry name" value="LysR_subst-bd"/>
</dbReference>
<dbReference type="PANTHER" id="PTHR30293:SF0">
    <property type="entry name" value="NITROGEN ASSIMILATION REGULATORY PROTEIN NAC"/>
    <property type="match status" value="1"/>
</dbReference>
<dbReference type="Proteomes" id="UP000267077">
    <property type="component" value="Unassembled WGS sequence"/>
</dbReference>
<dbReference type="Gene3D" id="1.10.10.10">
    <property type="entry name" value="Winged helix-like DNA-binding domain superfamily/Winged helix DNA-binding domain"/>
    <property type="match status" value="1"/>
</dbReference>
<evidence type="ECO:0000256" key="5">
    <source>
        <dbReference type="ARBA" id="ARBA00023163"/>
    </source>
</evidence>
<feature type="domain" description="HTH lysR-type" evidence="6">
    <location>
        <begin position="1"/>
        <end position="58"/>
    </location>
</feature>
<dbReference type="Gene3D" id="3.40.190.290">
    <property type="match status" value="1"/>
</dbReference>
<dbReference type="GO" id="GO:0003677">
    <property type="term" value="F:DNA binding"/>
    <property type="evidence" value="ECO:0007669"/>
    <property type="project" value="UniProtKB-KW"/>
</dbReference>
<dbReference type="OrthoDB" id="8850588at2"/>
<dbReference type="GO" id="GO:2000142">
    <property type="term" value="P:regulation of DNA-templated transcription initiation"/>
    <property type="evidence" value="ECO:0007669"/>
    <property type="project" value="TreeGrafter"/>
</dbReference>
<dbReference type="FunFam" id="1.10.10.10:FF:000001">
    <property type="entry name" value="LysR family transcriptional regulator"/>
    <property type="match status" value="1"/>
</dbReference>
<dbReference type="AlphaFoldDB" id="A0A3S0RST3"/>
<dbReference type="PROSITE" id="PS50931">
    <property type="entry name" value="HTH_LYSR"/>
    <property type="match status" value="1"/>
</dbReference>
<dbReference type="GO" id="GO:0003700">
    <property type="term" value="F:DNA-binding transcription factor activity"/>
    <property type="evidence" value="ECO:0007669"/>
    <property type="project" value="InterPro"/>
</dbReference>
<dbReference type="Pfam" id="PF03466">
    <property type="entry name" value="LysR_substrate"/>
    <property type="match status" value="1"/>
</dbReference>
<evidence type="ECO:0000313" key="7">
    <source>
        <dbReference type="EMBL" id="RUL63438.1"/>
    </source>
</evidence>
<dbReference type="SUPFAM" id="SSF53850">
    <property type="entry name" value="Periplasmic binding protein-like II"/>
    <property type="match status" value="1"/>
</dbReference>
<dbReference type="RefSeq" id="WP_126674373.1">
    <property type="nucleotide sequence ID" value="NZ_RYZR01000006.1"/>
</dbReference>
<dbReference type="PRINTS" id="PR00039">
    <property type="entry name" value="HTHLYSR"/>
</dbReference>
<name>A0A3S0RST3_9GAMM</name>
<keyword evidence="4" id="KW-0010">Activator</keyword>
<comment type="similarity">
    <text evidence="1">Belongs to the LysR transcriptional regulatory family.</text>
</comment>
<keyword evidence="5" id="KW-0804">Transcription</keyword>
<dbReference type="InterPro" id="IPR036390">
    <property type="entry name" value="WH_DNA-bd_sf"/>
</dbReference>
<dbReference type="Pfam" id="PF00126">
    <property type="entry name" value="HTH_1"/>
    <property type="match status" value="1"/>
</dbReference>
<sequence length="310" mass="33620">MQFRHLRYFAKIVEAGSFSRAAALIHIAQPALSKQIAELEDEFGVTLLHRSARGITPTVAGEVLYQEALKLMRQVDNLPAIVRSSQGDVQGVVCFGMASTMAPALTGKMLEICRNTLPKVTLRFVTGDSLTLREKVAARAIDIAIVFEDEPEGGFTREVLFRQRLYLASPKGSARASSISLQEVAALPLVLPTPTNVLRRLIDRVFAQANITLAPIAESDLFDVMMSAVETGLGHAILPKGDFSDVLGHQDIATTPIEPPVYMTACLVSAQDAPLTQAALAIEASLLTFIRGQLEETSFKGAEWVDPEHP</sequence>
<keyword evidence="8" id="KW-1185">Reference proteome</keyword>
<dbReference type="SUPFAM" id="SSF46785">
    <property type="entry name" value="Winged helix' DNA-binding domain"/>
    <property type="match status" value="1"/>
</dbReference>
<dbReference type="InterPro" id="IPR036388">
    <property type="entry name" value="WH-like_DNA-bd_sf"/>
</dbReference>
<evidence type="ECO:0000259" key="6">
    <source>
        <dbReference type="PROSITE" id="PS50931"/>
    </source>
</evidence>
<protein>
    <submittedName>
        <fullName evidence="7">LysR family transcriptional regulator</fullName>
    </submittedName>
</protein>
<evidence type="ECO:0000313" key="8">
    <source>
        <dbReference type="Proteomes" id="UP000267077"/>
    </source>
</evidence>
<dbReference type="InterPro" id="IPR000847">
    <property type="entry name" value="LysR_HTH_N"/>
</dbReference>
<comment type="caution">
    <text evidence="7">The sequence shown here is derived from an EMBL/GenBank/DDBJ whole genome shotgun (WGS) entry which is preliminary data.</text>
</comment>
<accession>A0A3S0RST3</accession>